<dbReference type="PANTHER" id="PTHR48063:SF98">
    <property type="entry name" value="LRR RECEPTOR-LIKE SERINE_THREONINE-PROTEIN KINASE FLS2"/>
    <property type="match status" value="1"/>
</dbReference>
<dbReference type="AlphaFoldDB" id="A0A9D3ZEV6"/>
<comment type="caution">
    <text evidence="14">The sequence shown here is derived from an EMBL/GenBank/DDBJ whole genome shotgun (WGS) entry which is preliminary data.</text>
</comment>
<evidence type="ECO:0000256" key="12">
    <source>
        <dbReference type="SAM" id="Phobius"/>
    </source>
</evidence>
<organism evidence="14 15">
    <name type="scientific">Gossypium stocksii</name>
    <dbReference type="NCBI Taxonomy" id="47602"/>
    <lineage>
        <taxon>Eukaryota</taxon>
        <taxon>Viridiplantae</taxon>
        <taxon>Streptophyta</taxon>
        <taxon>Embryophyta</taxon>
        <taxon>Tracheophyta</taxon>
        <taxon>Spermatophyta</taxon>
        <taxon>Magnoliopsida</taxon>
        <taxon>eudicotyledons</taxon>
        <taxon>Gunneridae</taxon>
        <taxon>Pentapetalae</taxon>
        <taxon>rosids</taxon>
        <taxon>malvids</taxon>
        <taxon>Malvales</taxon>
        <taxon>Malvaceae</taxon>
        <taxon>Malvoideae</taxon>
        <taxon>Gossypium</taxon>
    </lineage>
</organism>
<dbReference type="PRINTS" id="PR00019">
    <property type="entry name" value="LEURICHRPT"/>
</dbReference>
<dbReference type="InterPro" id="IPR003591">
    <property type="entry name" value="Leu-rich_rpt_typical-subtyp"/>
</dbReference>
<feature type="transmembrane region" description="Helical" evidence="12">
    <location>
        <begin position="50"/>
        <end position="68"/>
    </location>
</feature>
<dbReference type="Proteomes" id="UP000828251">
    <property type="component" value="Unassembled WGS sequence"/>
</dbReference>
<keyword evidence="15" id="KW-1185">Reference proteome</keyword>
<evidence type="ECO:0000256" key="11">
    <source>
        <dbReference type="ARBA" id="ARBA00023180"/>
    </source>
</evidence>
<dbReference type="PANTHER" id="PTHR48063">
    <property type="entry name" value="LRR RECEPTOR-LIKE KINASE"/>
    <property type="match status" value="1"/>
</dbReference>
<dbReference type="InterPro" id="IPR013210">
    <property type="entry name" value="LRR_N_plant-typ"/>
</dbReference>
<name>A0A9D3ZEV6_9ROSI</name>
<comment type="subcellular location">
    <subcellularLocation>
        <location evidence="1">Cell membrane</location>
        <topology evidence="1">Single-pass type I membrane protein</topology>
    </subcellularLocation>
</comment>
<evidence type="ECO:0000256" key="10">
    <source>
        <dbReference type="ARBA" id="ARBA00023170"/>
    </source>
</evidence>
<dbReference type="FunFam" id="3.80.10.10:FF:000111">
    <property type="entry name" value="LRR receptor-like serine/threonine-protein kinase ERECTA"/>
    <property type="match status" value="1"/>
</dbReference>
<dbReference type="SMART" id="SM00369">
    <property type="entry name" value="LRR_TYP"/>
    <property type="match status" value="8"/>
</dbReference>
<dbReference type="Pfam" id="PF00560">
    <property type="entry name" value="LRR_1"/>
    <property type="match status" value="7"/>
</dbReference>
<gene>
    <name evidence="14" type="ORF">J1N35_043288</name>
</gene>
<dbReference type="FunFam" id="3.80.10.10:FF:000095">
    <property type="entry name" value="LRR receptor-like serine/threonine-protein kinase GSO1"/>
    <property type="match status" value="1"/>
</dbReference>
<feature type="transmembrane region" description="Helical" evidence="12">
    <location>
        <begin position="729"/>
        <end position="746"/>
    </location>
</feature>
<evidence type="ECO:0000256" key="1">
    <source>
        <dbReference type="ARBA" id="ARBA00004251"/>
    </source>
</evidence>
<evidence type="ECO:0000256" key="5">
    <source>
        <dbReference type="ARBA" id="ARBA00022692"/>
    </source>
</evidence>
<dbReference type="InterPro" id="IPR032675">
    <property type="entry name" value="LRR_dom_sf"/>
</dbReference>
<evidence type="ECO:0000256" key="7">
    <source>
        <dbReference type="ARBA" id="ARBA00022737"/>
    </source>
</evidence>
<feature type="domain" description="Leucine-rich repeat-containing N-terminal plant-type" evidence="13">
    <location>
        <begin position="75"/>
        <end position="113"/>
    </location>
</feature>
<dbReference type="EMBL" id="JAIQCV010000013">
    <property type="protein sequence ID" value="KAH1031114.1"/>
    <property type="molecule type" value="Genomic_DNA"/>
</dbReference>
<dbReference type="GO" id="GO:0005886">
    <property type="term" value="C:plasma membrane"/>
    <property type="evidence" value="ECO:0007669"/>
    <property type="project" value="UniProtKB-SubCell"/>
</dbReference>
<reference evidence="14 15" key="1">
    <citation type="journal article" date="2021" name="Plant Biotechnol. J.">
        <title>Multi-omics assisted identification of the key and species-specific regulatory components of drought-tolerant mechanisms in Gossypium stocksii.</title>
        <authorList>
            <person name="Yu D."/>
            <person name="Ke L."/>
            <person name="Zhang D."/>
            <person name="Wu Y."/>
            <person name="Sun Y."/>
            <person name="Mei J."/>
            <person name="Sun J."/>
            <person name="Sun Y."/>
        </authorList>
    </citation>
    <scope>NUCLEOTIDE SEQUENCE [LARGE SCALE GENOMIC DNA]</scope>
    <source>
        <strain evidence="15">cv. E1</strain>
        <tissue evidence="14">Leaf</tissue>
    </source>
</reference>
<accession>A0A9D3ZEV6</accession>
<evidence type="ECO:0000313" key="14">
    <source>
        <dbReference type="EMBL" id="KAH1031114.1"/>
    </source>
</evidence>
<sequence>MLSLSSTSDSGNRNEILLWKKRARATINIDKLYTLIDEIKNRSYMAKHKLVMGITSFCWCFILVLLWFQSQGCSEEEREALLQIKDSMSSYESSAFSNWYVAECCDWEGVECDPSHTRIHKIFFPHLRSDSEPWLPNATLFAQFKDLQELELPGNYIGGFISIHAFRKLKHLRKLNLRDNSIQNGSNLCWGKYLFLYNLDLSGNKLQGNLPDCLCDNLFLKELILSHNNLFGGINSCLGNMTSLRLLDLSNNQFNGTFPSLLISNLTNIESLFLSSNEFQGMIPLCVFANLSRLGELDISFNHLEVEAEMMSPSCFPSFKLSTLSLGGCNVKKISPWMLHNITSELWLSGNNLTGPFISNFQNITSKLTLLDISDNFLHGTLPEDINLNFPELRHLDLSNNNFNGNLPMFFSDQLQMLDLSINQFQGGIPHGMTSNMSCLVYLRLSRNNLTGDLFPKNSSLPNLRWLYLNNNHLSGTFPYALSKSMELGIIDIQNNDLSGELSSYLPVLPKLKILLLGGNRFEGQIPVQICQMRDLHVLDLSENDLSGDIPECVDNVTSWLDSSYGGYLPVDSWNNIDFTSKGARYIYRGCFLQYLKGIDVSYNRLTGKIPIQMTRLKGIRSLNVSNNLLTGQIPSSLGNMTFLESLDLSHNNLSGVLPHALVGLASLLFFNVSFNNLSGMIPIEKQFETFNTDSYLGNPGLCGDLLQIKCNDSAETPPIYSRAEKSVSIMYFAVLICLFFIVICLE</sequence>
<keyword evidence="11" id="KW-0325">Glycoprotein</keyword>
<evidence type="ECO:0000256" key="4">
    <source>
        <dbReference type="ARBA" id="ARBA00022614"/>
    </source>
</evidence>
<dbReference type="Gene3D" id="3.80.10.10">
    <property type="entry name" value="Ribonuclease Inhibitor"/>
    <property type="match status" value="3"/>
</dbReference>
<keyword evidence="6" id="KW-0732">Signal</keyword>
<keyword evidence="3" id="KW-1003">Cell membrane</keyword>
<evidence type="ECO:0000313" key="15">
    <source>
        <dbReference type="Proteomes" id="UP000828251"/>
    </source>
</evidence>
<keyword evidence="8 12" id="KW-1133">Transmembrane helix</keyword>
<keyword evidence="10" id="KW-0675">Receptor</keyword>
<evidence type="ECO:0000256" key="2">
    <source>
        <dbReference type="ARBA" id="ARBA00009592"/>
    </source>
</evidence>
<keyword evidence="9 12" id="KW-0472">Membrane</keyword>
<dbReference type="Pfam" id="PF08263">
    <property type="entry name" value="LRRNT_2"/>
    <property type="match status" value="1"/>
</dbReference>
<proteinExistence type="inferred from homology"/>
<dbReference type="InterPro" id="IPR001611">
    <property type="entry name" value="Leu-rich_rpt"/>
</dbReference>
<evidence type="ECO:0000256" key="3">
    <source>
        <dbReference type="ARBA" id="ARBA00022475"/>
    </source>
</evidence>
<evidence type="ECO:0000259" key="13">
    <source>
        <dbReference type="Pfam" id="PF08263"/>
    </source>
</evidence>
<keyword evidence="7" id="KW-0677">Repeat</keyword>
<keyword evidence="4" id="KW-0433">Leucine-rich repeat</keyword>
<protein>
    <recommendedName>
        <fullName evidence="13">Leucine-rich repeat-containing N-terminal plant-type domain-containing protein</fullName>
    </recommendedName>
</protein>
<evidence type="ECO:0000256" key="6">
    <source>
        <dbReference type="ARBA" id="ARBA00022729"/>
    </source>
</evidence>
<keyword evidence="5 12" id="KW-0812">Transmembrane</keyword>
<dbReference type="OrthoDB" id="1060944at2759"/>
<comment type="similarity">
    <text evidence="2">Belongs to the RLP family.</text>
</comment>
<dbReference type="Pfam" id="PF13855">
    <property type="entry name" value="LRR_8"/>
    <property type="match status" value="1"/>
</dbReference>
<dbReference type="SUPFAM" id="SSF52058">
    <property type="entry name" value="L domain-like"/>
    <property type="match status" value="2"/>
</dbReference>
<dbReference type="InterPro" id="IPR046956">
    <property type="entry name" value="RLP23-like"/>
</dbReference>
<evidence type="ECO:0000256" key="8">
    <source>
        <dbReference type="ARBA" id="ARBA00022989"/>
    </source>
</evidence>
<evidence type="ECO:0000256" key="9">
    <source>
        <dbReference type="ARBA" id="ARBA00023136"/>
    </source>
</evidence>